<accession>A0A2S8BGU4</accession>
<gene>
    <name evidence="2" type="ORF">C1Y40_03944</name>
</gene>
<evidence type="ECO:0000313" key="3">
    <source>
        <dbReference type="Proteomes" id="UP000238296"/>
    </source>
</evidence>
<protein>
    <submittedName>
        <fullName evidence="2">Uncharacterized protein</fullName>
    </submittedName>
</protein>
<organism evidence="2 3">
    <name type="scientific">Mycobacterium talmoniae</name>
    <dbReference type="NCBI Taxonomy" id="1858794"/>
    <lineage>
        <taxon>Bacteria</taxon>
        <taxon>Bacillati</taxon>
        <taxon>Actinomycetota</taxon>
        <taxon>Actinomycetes</taxon>
        <taxon>Mycobacteriales</taxon>
        <taxon>Mycobacteriaceae</taxon>
        <taxon>Mycobacterium</taxon>
    </lineage>
</organism>
<proteinExistence type="predicted"/>
<evidence type="ECO:0000256" key="1">
    <source>
        <dbReference type="SAM" id="MobiDB-lite"/>
    </source>
</evidence>
<evidence type="ECO:0000313" key="2">
    <source>
        <dbReference type="EMBL" id="PQM45894.1"/>
    </source>
</evidence>
<feature type="region of interest" description="Disordered" evidence="1">
    <location>
        <begin position="1"/>
        <end position="36"/>
    </location>
</feature>
<dbReference type="Proteomes" id="UP000238296">
    <property type="component" value="Unassembled WGS sequence"/>
</dbReference>
<name>A0A2S8BGU4_9MYCO</name>
<dbReference type="EMBL" id="PPEA01000578">
    <property type="protein sequence ID" value="PQM45894.1"/>
    <property type="molecule type" value="Genomic_DNA"/>
</dbReference>
<dbReference type="AlphaFoldDB" id="A0A2S8BGU4"/>
<comment type="caution">
    <text evidence="2">The sequence shown here is derived from an EMBL/GenBank/DDBJ whole genome shotgun (WGS) entry which is preliminary data.</text>
</comment>
<sequence length="66" mass="6920">MTLETALLTRPRGAAPPGPESWGRGGGCPENGAHGGFIALDVNEPEDVGECEHTCRQPENYWGVGA</sequence>
<reference evidence="2 3" key="1">
    <citation type="journal article" date="2017" name="Int. J. Syst. Evol. Microbiol.">
        <title>Mycobacterium talmoniae sp. nov., a slowly growing mycobacterium isolated from human respiratory samples.</title>
        <authorList>
            <person name="Davidson R.M."/>
            <person name="DeGroote M.A."/>
            <person name="Marola J.L."/>
            <person name="Buss S."/>
            <person name="Jones V."/>
            <person name="McNeil M.R."/>
            <person name="Freifeld A.G."/>
            <person name="Elaine Epperson L."/>
            <person name="Hasan N.A."/>
            <person name="Jackson M."/>
            <person name="Iwen P.C."/>
            <person name="Salfinger M."/>
            <person name="Strong M."/>
        </authorList>
    </citation>
    <scope>NUCLEOTIDE SEQUENCE [LARGE SCALE GENOMIC DNA]</scope>
    <source>
        <strain evidence="2 3">ATCC BAA-2683</strain>
    </source>
</reference>
<feature type="compositionally biased region" description="Gly residues" evidence="1">
    <location>
        <begin position="23"/>
        <end position="35"/>
    </location>
</feature>